<dbReference type="HOGENOM" id="CLU_3028545_0_0_10"/>
<dbReference type="Proteomes" id="UP000004079">
    <property type="component" value="Unassembled WGS sequence"/>
</dbReference>
<gene>
    <name evidence="1" type="ORF">HMPREF0971_02928</name>
</gene>
<dbReference type="AlphaFoldDB" id="D1QVF0"/>
<dbReference type="EMBL" id="ACUZ02000056">
    <property type="protein sequence ID" value="EFB30671.1"/>
    <property type="molecule type" value="Genomic_DNA"/>
</dbReference>
<accession>D1QVF0</accession>
<name>D1QVF0_9BACT</name>
<evidence type="ECO:0000313" key="2">
    <source>
        <dbReference type="Proteomes" id="UP000004079"/>
    </source>
</evidence>
<reference evidence="1 2" key="1">
    <citation type="submission" date="2009-11" db="EMBL/GenBank/DDBJ databases">
        <authorList>
            <person name="Weinstock G."/>
            <person name="Sodergren E."/>
            <person name="Clifton S."/>
            <person name="Fulton L."/>
            <person name="Fulton B."/>
            <person name="Courtney L."/>
            <person name="Fronick C."/>
            <person name="Harrison M."/>
            <person name="Strong C."/>
            <person name="Farmer C."/>
            <person name="Delahaunty K."/>
            <person name="Markovic C."/>
            <person name="Hall O."/>
            <person name="Minx P."/>
            <person name="Tomlinson C."/>
            <person name="Mitreva M."/>
            <person name="Nelson J."/>
            <person name="Hou S."/>
            <person name="Wollam A."/>
            <person name="Pepin K.H."/>
            <person name="Johnson M."/>
            <person name="Bhonagiri V."/>
            <person name="Nash W.E."/>
            <person name="Warren W."/>
            <person name="Chinwalla A."/>
            <person name="Mardis E.R."/>
            <person name="Wilson R.K."/>
        </authorList>
    </citation>
    <scope>NUCLEOTIDE SEQUENCE [LARGE SCALE GENOMIC DNA]</scope>
    <source>
        <strain evidence="1 2">F0302</strain>
    </source>
</reference>
<organism evidence="1 2">
    <name type="scientific">Segatella oris F0302</name>
    <dbReference type="NCBI Taxonomy" id="649760"/>
    <lineage>
        <taxon>Bacteria</taxon>
        <taxon>Pseudomonadati</taxon>
        <taxon>Bacteroidota</taxon>
        <taxon>Bacteroidia</taxon>
        <taxon>Bacteroidales</taxon>
        <taxon>Prevotellaceae</taxon>
        <taxon>Segatella</taxon>
    </lineage>
</organism>
<proteinExistence type="predicted"/>
<comment type="caution">
    <text evidence="1">The sequence shown here is derived from an EMBL/GenBank/DDBJ whole genome shotgun (WGS) entry which is preliminary data.</text>
</comment>
<sequence>MKAGYAVAIILVVIKILEATSVKSSLIDTAVQEIKDYNKEQIDDLSKNCENFSTV</sequence>
<protein>
    <submittedName>
        <fullName evidence="1">Uncharacterized protein</fullName>
    </submittedName>
</protein>
<evidence type="ECO:0000313" key="1">
    <source>
        <dbReference type="EMBL" id="EFB30671.1"/>
    </source>
</evidence>